<proteinExistence type="predicted"/>
<sequence>MLAGVTRAVVPKVPKTLTRNINVVSGPALNPLTTAEKVGYGLFMISSWLAFPAYTLVNIKHWRGPKE</sequence>
<keyword evidence="1" id="KW-0812">Transmembrane</keyword>
<gene>
    <name evidence="2" type="primary">CSON009435</name>
</gene>
<dbReference type="VEuPathDB" id="VectorBase:CSON009435"/>
<evidence type="ECO:0000313" key="2">
    <source>
        <dbReference type="EMBL" id="SSX23682.1"/>
    </source>
</evidence>
<name>A0A336M0C5_CULSO</name>
<dbReference type="EMBL" id="UFQT01000374">
    <property type="protein sequence ID" value="SSX23682.1"/>
    <property type="molecule type" value="Genomic_DNA"/>
</dbReference>
<keyword evidence="1" id="KW-0472">Membrane</keyword>
<keyword evidence="1" id="KW-1133">Transmembrane helix</keyword>
<reference evidence="2" key="1">
    <citation type="submission" date="2018-07" db="EMBL/GenBank/DDBJ databases">
        <authorList>
            <person name="Quirk P.G."/>
            <person name="Krulwich T.A."/>
        </authorList>
    </citation>
    <scope>NUCLEOTIDE SEQUENCE</scope>
</reference>
<feature type="transmembrane region" description="Helical" evidence="1">
    <location>
        <begin position="38"/>
        <end position="57"/>
    </location>
</feature>
<protein>
    <submittedName>
        <fullName evidence="2">CSON009435 protein</fullName>
    </submittedName>
</protein>
<accession>A0A336M0C5</accession>
<evidence type="ECO:0000256" key="1">
    <source>
        <dbReference type="SAM" id="Phobius"/>
    </source>
</evidence>
<organism evidence="2">
    <name type="scientific">Culicoides sonorensis</name>
    <name type="common">Biting midge</name>
    <dbReference type="NCBI Taxonomy" id="179676"/>
    <lineage>
        <taxon>Eukaryota</taxon>
        <taxon>Metazoa</taxon>
        <taxon>Ecdysozoa</taxon>
        <taxon>Arthropoda</taxon>
        <taxon>Hexapoda</taxon>
        <taxon>Insecta</taxon>
        <taxon>Pterygota</taxon>
        <taxon>Neoptera</taxon>
        <taxon>Endopterygota</taxon>
        <taxon>Diptera</taxon>
        <taxon>Nematocera</taxon>
        <taxon>Chironomoidea</taxon>
        <taxon>Ceratopogonidae</taxon>
        <taxon>Ceratopogoninae</taxon>
        <taxon>Culicoides</taxon>
        <taxon>Monoculicoides</taxon>
    </lineage>
</organism>
<dbReference type="AlphaFoldDB" id="A0A336M0C5"/>